<dbReference type="EnsemblProtists" id="EKX40592">
    <property type="protein sequence ID" value="EKX40592"/>
    <property type="gene ID" value="GUITHDRAFT_142685"/>
</dbReference>
<keyword evidence="3" id="KW-1185">Reference proteome</keyword>
<accession>L1IWV1</accession>
<organism evidence="1">
    <name type="scientific">Guillardia theta (strain CCMP2712)</name>
    <name type="common">Cryptophyte</name>
    <dbReference type="NCBI Taxonomy" id="905079"/>
    <lineage>
        <taxon>Eukaryota</taxon>
        <taxon>Cryptophyceae</taxon>
        <taxon>Pyrenomonadales</taxon>
        <taxon>Geminigeraceae</taxon>
        <taxon>Guillardia</taxon>
    </lineage>
</organism>
<dbReference type="EMBL" id="JH993030">
    <property type="protein sequence ID" value="EKX40592.1"/>
    <property type="molecule type" value="Genomic_DNA"/>
</dbReference>
<protein>
    <submittedName>
        <fullName evidence="1 2">Uncharacterized protein</fullName>
    </submittedName>
</protein>
<dbReference type="PaxDb" id="55529-EKX40592"/>
<evidence type="ECO:0000313" key="3">
    <source>
        <dbReference type="Proteomes" id="UP000011087"/>
    </source>
</evidence>
<proteinExistence type="predicted"/>
<evidence type="ECO:0000313" key="2">
    <source>
        <dbReference type="EnsemblProtists" id="EKX40592"/>
    </source>
</evidence>
<reference evidence="2" key="3">
    <citation type="submission" date="2015-06" db="UniProtKB">
        <authorList>
            <consortium name="EnsemblProtists"/>
        </authorList>
    </citation>
    <scope>IDENTIFICATION</scope>
</reference>
<reference evidence="3" key="2">
    <citation type="submission" date="2012-11" db="EMBL/GenBank/DDBJ databases">
        <authorList>
            <person name="Kuo A."/>
            <person name="Curtis B.A."/>
            <person name="Tanifuji G."/>
            <person name="Burki F."/>
            <person name="Gruber A."/>
            <person name="Irimia M."/>
            <person name="Maruyama S."/>
            <person name="Arias M.C."/>
            <person name="Ball S.G."/>
            <person name="Gile G.H."/>
            <person name="Hirakawa Y."/>
            <person name="Hopkins J.F."/>
            <person name="Rensing S.A."/>
            <person name="Schmutz J."/>
            <person name="Symeonidi A."/>
            <person name="Elias M."/>
            <person name="Eveleigh R.J."/>
            <person name="Herman E.K."/>
            <person name="Klute M.J."/>
            <person name="Nakayama T."/>
            <person name="Obornik M."/>
            <person name="Reyes-Prieto A."/>
            <person name="Armbrust E.V."/>
            <person name="Aves S.J."/>
            <person name="Beiko R.G."/>
            <person name="Coutinho P."/>
            <person name="Dacks J.B."/>
            <person name="Durnford D.G."/>
            <person name="Fast N.M."/>
            <person name="Green B.R."/>
            <person name="Grisdale C."/>
            <person name="Hempe F."/>
            <person name="Henrissat B."/>
            <person name="Hoppner M.P."/>
            <person name="Ishida K.-I."/>
            <person name="Kim E."/>
            <person name="Koreny L."/>
            <person name="Kroth P.G."/>
            <person name="Liu Y."/>
            <person name="Malik S.-B."/>
            <person name="Maier U.G."/>
            <person name="McRose D."/>
            <person name="Mock T."/>
            <person name="Neilson J.A."/>
            <person name="Onodera N.T."/>
            <person name="Poole A.M."/>
            <person name="Pritham E.J."/>
            <person name="Richards T.A."/>
            <person name="Rocap G."/>
            <person name="Roy S.W."/>
            <person name="Sarai C."/>
            <person name="Schaack S."/>
            <person name="Shirato S."/>
            <person name="Slamovits C.H."/>
            <person name="Spencer D.F."/>
            <person name="Suzuki S."/>
            <person name="Worden A.Z."/>
            <person name="Zauner S."/>
            <person name="Barry K."/>
            <person name="Bell C."/>
            <person name="Bharti A.K."/>
            <person name="Crow J.A."/>
            <person name="Grimwood J."/>
            <person name="Kramer R."/>
            <person name="Lindquist E."/>
            <person name="Lucas S."/>
            <person name="Salamov A."/>
            <person name="McFadden G.I."/>
            <person name="Lane C.E."/>
            <person name="Keeling P.J."/>
            <person name="Gray M.W."/>
            <person name="Grigoriev I.V."/>
            <person name="Archibald J.M."/>
        </authorList>
    </citation>
    <scope>NUCLEOTIDE SEQUENCE</scope>
    <source>
        <strain evidence="3">CCMP2712</strain>
    </source>
</reference>
<reference evidence="1 3" key="1">
    <citation type="journal article" date="2012" name="Nature">
        <title>Algal genomes reveal evolutionary mosaicism and the fate of nucleomorphs.</title>
        <authorList>
            <consortium name="DOE Joint Genome Institute"/>
            <person name="Curtis B.A."/>
            <person name="Tanifuji G."/>
            <person name="Burki F."/>
            <person name="Gruber A."/>
            <person name="Irimia M."/>
            <person name="Maruyama S."/>
            <person name="Arias M.C."/>
            <person name="Ball S.G."/>
            <person name="Gile G.H."/>
            <person name="Hirakawa Y."/>
            <person name="Hopkins J.F."/>
            <person name="Kuo A."/>
            <person name="Rensing S.A."/>
            <person name="Schmutz J."/>
            <person name="Symeonidi A."/>
            <person name="Elias M."/>
            <person name="Eveleigh R.J."/>
            <person name="Herman E.K."/>
            <person name="Klute M.J."/>
            <person name="Nakayama T."/>
            <person name="Obornik M."/>
            <person name="Reyes-Prieto A."/>
            <person name="Armbrust E.V."/>
            <person name="Aves S.J."/>
            <person name="Beiko R.G."/>
            <person name="Coutinho P."/>
            <person name="Dacks J.B."/>
            <person name="Durnford D.G."/>
            <person name="Fast N.M."/>
            <person name="Green B.R."/>
            <person name="Grisdale C.J."/>
            <person name="Hempel F."/>
            <person name="Henrissat B."/>
            <person name="Hoppner M.P."/>
            <person name="Ishida K."/>
            <person name="Kim E."/>
            <person name="Koreny L."/>
            <person name="Kroth P.G."/>
            <person name="Liu Y."/>
            <person name="Malik S.B."/>
            <person name="Maier U.G."/>
            <person name="McRose D."/>
            <person name="Mock T."/>
            <person name="Neilson J.A."/>
            <person name="Onodera N.T."/>
            <person name="Poole A.M."/>
            <person name="Pritham E.J."/>
            <person name="Richards T.A."/>
            <person name="Rocap G."/>
            <person name="Roy S.W."/>
            <person name="Sarai C."/>
            <person name="Schaack S."/>
            <person name="Shirato S."/>
            <person name="Slamovits C.H."/>
            <person name="Spencer D.F."/>
            <person name="Suzuki S."/>
            <person name="Worden A.Z."/>
            <person name="Zauner S."/>
            <person name="Barry K."/>
            <person name="Bell C."/>
            <person name="Bharti A.K."/>
            <person name="Crow J.A."/>
            <person name="Grimwood J."/>
            <person name="Kramer R."/>
            <person name="Lindquist E."/>
            <person name="Lucas S."/>
            <person name="Salamov A."/>
            <person name="McFadden G.I."/>
            <person name="Lane C.E."/>
            <person name="Keeling P.J."/>
            <person name="Gray M.W."/>
            <person name="Grigoriev I.V."/>
            <person name="Archibald J.M."/>
        </authorList>
    </citation>
    <scope>NUCLEOTIDE SEQUENCE</scope>
    <source>
        <strain evidence="1 3">CCMP2712</strain>
    </source>
</reference>
<gene>
    <name evidence="1" type="ORF">GUITHDRAFT_142685</name>
</gene>
<dbReference type="KEGG" id="gtt:GUITHDRAFT_142685"/>
<dbReference type="AlphaFoldDB" id="L1IWV1"/>
<dbReference type="HOGENOM" id="CLU_1206773_0_0_1"/>
<dbReference type="RefSeq" id="XP_005827572.1">
    <property type="nucleotide sequence ID" value="XM_005827515.1"/>
</dbReference>
<sequence>MLGLEDGARWMGWQGERARARRTHVMLGDPRKPEEQVCVRALVPDDCGRRRGFGCNGIGDVDLFPPALEEVATVGGILLVLLISGASRLLGRSSAGASSCALNHPEHKGCRRTAHKSDATGQEGTMTGRVTQAIETFKMMSFSHLLRPRKLRSFFSLFTNPEFRQGCVDVFSIFNFTSGEMVMQKSFLAIVISWATYYVFLRHYARSWFCCFSGSLSNHLALQGLDDSLL</sequence>
<dbReference type="Proteomes" id="UP000011087">
    <property type="component" value="Unassembled WGS sequence"/>
</dbReference>
<name>L1IWV1_GUITC</name>
<evidence type="ECO:0000313" key="1">
    <source>
        <dbReference type="EMBL" id="EKX40592.1"/>
    </source>
</evidence>
<dbReference type="GeneID" id="17297175"/>